<dbReference type="GO" id="GO:0005524">
    <property type="term" value="F:ATP binding"/>
    <property type="evidence" value="ECO:0007669"/>
    <property type="project" value="UniProtKB-KW"/>
</dbReference>
<sequence>MITLNNIHLTFAPNTVREKKALVDLSLQINEGDFITVIGSNGAGKSTLLNTISGEYIPDAGSILIDDENVTTLPAQRRAHMVARVFQDPLAGTCGELTIAENLALADRRGFRRGIGRALNSKNKGSYKDILGHLNLGLEYRLDTAMSLLSGGQRQAISLLMATMSPLKILLLDEHTSALDPKTAAFVMDLTQQVITEKNLTALMVTHSLHQALHYGNRTIMLHEGKVIYDVSGKEREKMTIDDVMGLFSNKLDDDRLILT</sequence>
<gene>
    <name evidence="9" type="ORF">ID47_10350</name>
</gene>
<evidence type="ECO:0000256" key="6">
    <source>
        <dbReference type="ARBA" id="ARBA00022840"/>
    </source>
</evidence>
<dbReference type="AlphaFoldDB" id="A0A077B259"/>
<reference evidence="9 10" key="1">
    <citation type="submission" date="2014-07" db="EMBL/GenBank/DDBJ databases">
        <title>Comparative genomic insights into amoeba endosymbionts belonging to the families of Holosporaceae and Candidatus Midichloriaceae within Rickettsiales.</title>
        <authorList>
            <person name="Wang Z."/>
            <person name="Wu M."/>
        </authorList>
    </citation>
    <scope>NUCLEOTIDE SEQUENCE [LARGE SCALE GENOMIC DNA]</scope>
    <source>
        <strain evidence="9">PRA3</strain>
    </source>
</reference>
<dbReference type="Gene3D" id="3.40.50.300">
    <property type="entry name" value="P-loop containing nucleotide triphosphate hydrolases"/>
    <property type="match status" value="1"/>
</dbReference>
<accession>A0A077B259</accession>
<keyword evidence="3" id="KW-0813">Transport</keyword>
<dbReference type="InterPro" id="IPR003593">
    <property type="entry name" value="AAA+_ATPase"/>
</dbReference>
<keyword evidence="4" id="KW-1003">Cell membrane</keyword>
<dbReference type="GO" id="GO:0005886">
    <property type="term" value="C:plasma membrane"/>
    <property type="evidence" value="ECO:0007669"/>
    <property type="project" value="UniProtKB-SubCell"/>
</dbReference>
<dbReference type="PANTHER" id="PTHR42788:SF7">
    <property type="entry name" value="NITRATE ABC TRANSPORTER ATP-BINDING PROTEIN"/>
    <property type="match status" value="1"/>
</dbReference>
<evidence type="ECO:0000256" key="1">
    <source>
        <dbReference type="ARBA" id="ARBA00004202"/>
    </source>
</evidence>
<dbReference type="HOGENOM" id="CLU_000604_1_22_5"/>
<evidence type="ECO:0000256" key="3">
    <source>
        <dbReference type="ARBA" id="ARBA00022448"/>
    </source>
</evidence>
<dbReference type="InterPro" id="IPR017871">
    <property type="entry name" value="ABC_transporter-like_CS"/>
</dbReference>
<dbReference type="InterPro" id="IPR003439">
    <property type="entry name" value="ABC_transporter-like_ATP-bd"/>
</dbReference>
<comment type="subcellular location">
    <subcellularLocation>
        <location evidence="1">Cell membrane</location>
        <topology evidence="1">Peripheral membrane protein</topology>
    </subcellularLocation>
</comment>
<name>A0A077B259_9PROT</name>
<protein>
    <submittedName>
        <fullName evidence="9">ABC transporter ATP-binding protein</fullName>
    </submittedName>
</protein>
<dbReference type="Pfam" id="PF00005">
    <property type="entry name" value="ABC_tran"/>
    <property type="match status" value="1"/>
</dbReference>
<dbReference type="RefSeq" id="WP_038466054.1">
    <property type="nucleotide sequence ID" value="NZ_CP008941.1"/>
</dbReference>
<dbReference type="PROSITE" id="PS00211">
    <property type="entry name" value="ABC_TRANSPORTER_1"/>
    <property type="match status" value="1"/>
</dbReference>
<evidence type="ECO:0000256" key="2">
    <source>
        <dbReference type="ARBA" id="ARBA00005417"/>
    </source>
</evidence>
<dbReference type="STRING" id="91604.ID47_10350"/>
<keyword evidence="5" id="KW-0547">Nucleotide-binding</keyword>
<dbReference type="OrthoDB" id="9776369at2"/>
<dbReference type="SMART" id="SM00382">
    <property type="entry name" value="AAA"/>
    <property type="match status" value="1"/>
</dbReference>
<dbReference type="InterPro" id="IPR027417">
    <property type="entry name" value="P-loop_NTPase"/>
</dbReference>
<dbReference type="GO" id="GO:0016887">
    <property type="term" value="F:ATP hydrolysis activity"/>
    <property type="evidence" value="ECO:0007669"/>
    <property type="project" value="InterPro"/>
</dbReference>
<dbReference type="SUPFAM" id="SSF52540">
    <property type="entry name" value="P-loop containing nucleoside triphosphate hydrolases"/>
    <property type="match status" value="1"/>
</dbReference>
<evidence type="ECO:0000256" key="7">
    <source>
        <dbReference type="ARBA" id="ARBA00023136"/>
    </source>
</evidence>
<dbReference type="EMBL" id="CP008941">
    <property type="protein sequence ID" value="AIK97045.1"/>
    <property type="molecule type" value="Genomic_DNA"/>
</dbReference>
<keyword evidence="6 9" id="KW-0067">ATP-binding</keyword>
<keyword evidence="10" id="KW-1185">Reference proteome</keyword>
<evidence type="ECO:0000256" key="4">
    <source>
        <dbReference type="ARBA" id="ARBA00022475"/>
    </source>
</evidence>
<feature type="domain" description="ABC transporter" evidence="8">
    <location>
        <begin position="2"/>
        <end position="249"/>
    </location>
</feature>
<dbReference type="PROSITE" id="PS50893">
    <property type="entry name" value="ABC_TRANSPORTER_2"/>
    <property type="match status" value="1"/>
</dbReference>
<keyword evidence="7" id="KW-0472">Membrane</keyword>
<evidence type="ECO:0000259" key="8">
    <source>
        <dbReference type="PROSITE" id="PS50893"/>
    </source>
</evidence>
<dbReference type="KEGG" id="paca:ID47_10350"/>
<dbReference type="PANTHER" id="PTHR42788">
    <property type="entry name" value="TAURINE IMPORT ATP-BINDING PROTEIN-RELATED"/>
    <property type="match status" value="1"/>
</dbReference>
<comment type="similarity">
    <text evidence="2">Belongs to the ABC transporter superfamily.</text>
</comment>
<dbReference type="Proteomes" id="UP000028926">
    <property type="component" value="Chromosome"/>
</dbReference>
<evidence type="ECO:0000313" key="10">
    <source>
        <dbReference type="Proteomes" id="UP000028926"/>
    </source>
</evidence>
<dbReference type="eggNOG" id="COG1101">
    <property type="taxonomic scope" value="Bacteria"/>
</dbReference>
<proteinExistence type="inferred from homology"/>
<evidence type="ECO:0000313" key="9">
    <source>
        <dbReference type="EMBL" id="AIK97045.1"/>
    </source>
</evidence>
<organism evidence="9 10">
    <name type="scientific">Candidatus Odyssella acanthamoebae</name>
    <dbReference type="NCBI Taxonomy" id="91604"/>
    <lineage>
        <taxon>Bacteria</taxon>
        <taxon>Pseudomonadati</taxon>
        <taxon>Pseudomonadota</taxon>
        <taxon>Alphaproteobacteria</taxon>
        <taxon>Holosporales</taxon>
        <taxon>Candidatus Paracaedibacteraceae</taxon>
        <taxon>Candidatus Odyssella</taxon>
    </lineage>
</organism>
<evidence type="ECO:0000256" key="5">
    <source>
        <dbReference type="ARBA" id="ARBA00022741"/>
    </source>
</evidence>
<dbReference type="InterPro" id="IPR050166">
    <property type="entry name" value="ABC_transporter_ATP-bind"/>
</dbReference>